<organism evidence="2">
    <name type="scientific">Cucumis melo</name>
    <name type="common">Muskmelon</name>
    <dbReference type="NCBI Taxonomy" id="3656"/>
    <lineage>
        <taxon>Eukaryota</taxon>
        <taxon>Viridiplantae</taxon>
        <taxon>Streptophyta</taxon>
        <taxon>Embryophyta</taxon>
        <taxon>Tracheophyta</taxon>
        <taxon>Spermatophyta</taxon>
        <taxon>Magnoliopsida</taxon>
        <taxon>eudicotyledons</taxon>
        <taxon>Gunneridae</taxon>
        <taxon>Pentapetalae</taxon>
        <taxon>rosids</taxon>
        <taxon>fabids</taxon>
        <taxon>Cucurbitales</taxon>
        <taxon>Cucurbitaceae</taxon>
        <taxon>Benincaseae</taxon>
        <taxon>Cucumis</taxon>
    </lineage>
</organism>
<reference evidence="2" key="1">
    <citation type="submission" date="2023-03" db="UniProtKB">
        <authorList>
            <consortium name="EnsemblPlants"/>
        </authorList>
    </citation>
    <scope>IDENTIFICATION</scope>
</reference>
<accession>A0A9I9EA38</accession>
<evidence type="ECO:0000313" key="2">
    <source>
        <dbReference type="EnsemblPlants" id="MELO3C030931.2.1"/>
    </source>
</evidence>
<evidence type="ECO:0000256" key="1">
    <source>
        <dbReference type="SAM" id="MobiDB-lite"/>
    </source>
</evidence>
<protein>
    <submittedName>
        <fullName evidence="2">Uncharacterized protein</fullName>
    </submittedName>
</protein>
<proteinExistence type="predicted"/>
<feature type="region of interest" description="Disordered" evidence="1">
    <location>
        <begin position="14"/>
        <end position="36"/>
    </location>
</feature>
<name>A0A9I9EA38_CUCME</name>
<dbReference type="Gramene" id="MELO3C030931.2.1">
    <property type="protein sequence ID" value="MELO3C030931.2.1"/>
    <property type="gene ID" value="MELO3C030931.2"/>
</dbReference>
<dbReference type="AlphaFoldDB" id="A0A9I9EA38"/>
<dbReference type="EnsemblPlants" id="MELO3C030931.2.1">
    <property type="protein sequence ID" value="MELO3C030931.2.1"/>
    <property type="gene ID" value="MELO3C030931.2"/>
</dbReference>
<sequence>MATRLICHLQAKNARPLDGSPRSHKHGVSGVKGIIV</sequence>